<gene>
    <name evidence="2" type="ORF">SPMU_05580</name>
</gene>
<keyword evidence="1" id="KW-0472">Membrane</keyword>
<evidence type="ECO:0000256" key="1">
    <source>
        <dbReference type="SAM" id="Phobius"/>
    </source>
</evidence>
<keyword evidence="3" id="KW-1185">Reference proteome</keyword>
<name>A0A245ZR70_9SPHN</name>
<proteinExistence type="predicted"/>
<feature type="transmembrane region" description="Helical" evidence="1">
    <location>
        <begin position="206"/>
        <end position="227"/>
    </location>
</feature>
<dbReference type="EMBL" id="NBBJ01000001">
    <property type="protein sequence ID" value="OWK32236.1"/>
    <property type="molecule type" value="Genomic_DNA"/>
</dbReference>
<protein>
    <submittedName>
        <fullName evidence="2">Uncharacterized protein</fullName>
    </submittedName>
</protein>
<sequence length="280" mass="30472">MDGARAFLAVGARPGLHPCSEYRTSLPMWRDVKRLYADGAAFALALPILFSIPVLIEFTQHVVEIELGFYRHGLTAAAAFDQRRLTLGFAKVLALLLPGYWFVRFMAWNRDADRAKRIERPAATLFGVQFALQAAWQWLMLFGPPIGIALKLGPRLTNYAELAATIGVSVVAVYLTAWLVAWPLGNSSIGPLRSVVIMTGSFWRTLAYLAAGALPLMALHYALGYGALGQPEWLVWIMMTLDALVVGLLALTTTGAAYLAATHAATRKNISLLDEPTAGA</sequence>
<feature type="transmembrane region" description="Helical" evidence="1">
    <location>
        <begin position="123"/>
        <end position="142"/>
    </location>
</feature>
<feature type="transmembrane region" description="Helical" evidence="1">
    <location>
        <begin position="233"/>
        <end position="261"/>
    </location>
</feature>
<evidence type="ECO:0000313" key="2">
    <source>
        <dbReference type="EMBL" id="OWK32236.1"/>
    </source>
</evidence>
<dbReference type="Proteomes" id="UP000197783">
    <property type="component" value="Unassembled WGS sequence"/>
</dbReference>
<evidence type="ECO:0000313" key="3">
    <source>
        <dbReference type="Proteomes" id="UP000197783"/>
    </source>
</evidence>
<dbReference type="AlphaFoldDB" id="A0A245ZR70"/>
<accession>A0A245ZR70</accession>
<feature type="transmembrane region" description="Helical" evidence="1">
    <location>
        <begin position="162"/>
        <end position="185"/>
    </location>
</feature>
<reference evidence="2 3" key="1">
    <citation type="submission" date="2017-03" db="EMBL/GenBank/DDBJ databases">
        <title>Genome sequence of Sphingomonas mucosissima DSM 17494.</title>
        <authorList>
            <person name="Poehlein A."/>
            <person name="Wuebbeler J.H."/>
            <person name="Steinbuechel A."/>
            <person name="Daniel R."/>
        </authorList>
    </citation>
    <scope>NUCLEOTIDE SEQUENCE [LARGE SCALE GENOMIC DNA]</scope>
    <source>
        <strain evidence="2 3">DSM 17494</strain>
    </source>
</reference>
<feature type="transmembrane region" description="Helical" evidence="1">
    <location>
        <begin position="85"/>
        <end position="103"/>
    </location>
</feature>
<feature type="transmembrane region" description="Helical" evidence="1">
    <location>
        <begin position="35"/>
        <end position="56"/>
    </location>
</feature>
<keyword evidence="1" id="KW-0812">Transmembrane</keyword>
<organism evidence="2 3">
    <name type="scientific">Sphingomonas mucosissima</name>
    <dbReference type="NCBI Taxonomy" id="370959"/>
    <lineage>
        <taxon>Bacteria</taxon>
        <taxon>Pseudomonadati</taxon>
        <taxon>Pseudomonadota</taxon>
        <taxon>Alphaproteobacteria</taxon>
        <taxon>Sphingomonadales</taxon>
        <taxon>Sphingomonadaceae</taxon>
        <taxon>Sphingomonas</taxon>
    </lineage>
</organism>
<comment type="caution">
    <text evidence="2">The sequence shown here is derived from an EMBL/GenBank/DDBJ whole genome shotgun (WGS) entry which is preliminary data.</text>
</comment>
<keyword evidence="1" id="KW-1133">Transmembrane helix</keyword>